<name>C7N691_SLAHD</name>
<proteinExistence type="predicted"/>
<dbReference type="RefSeq" id="WP_012798528.1">
    <property type="nucleotide sequence ID" value="NC_013165.1"/>
</dbReference>
<dbReference type="HOGENOM" id="CLU_2131879_0_0_11"/>
<evidence type="ECO:0000313" key="1">
    <source>
        <dbReference type="EMBL" id="ACV22426.1"/>
    </source>
</evidence>
<dbReference type="AlphaFoldDB" id="C7N691"/>
<sequence>MAASVTYQFYSEVYGGGLSEAAFGDSIGLAESHVRWLCSGKRVRNYCAAYKRAVCAACDAFTEFGSGETNGFKLGDFEVRRYAVDDAATGEDMATRAALRELADTGMAFCGVR</sequence>
<dbReference type="KEGG" id="shi:Shel_14050"/>
<dbReference type="STRING" id="471855.Shel_14050"/>
<gene>
    <name evidence="1" type="ordered locus">Shel_14050</name>
</gene>
<dbReference type="eggNOG" id="ENOG5031UW1">
    <property type="taxonomic scope" value="Bacteria"/>
</dbReference>
<organism evidence="1 2">
    <name type="scientific">Slackia heliotrinireducens (strain ATCC 29202 / DSM 20476 / NCTC 11029 / RHS 1)</name>
    <name type="common">Peptococcus heliotrinreducens</name>
    <dbReference type="NCBI Taxonomy" id="471855"/>
    <lineage>
        <taxon>Bacteria</taxon>
        <taxon>Bacillati</taxon>
        <taxon>Actinomycetota</taxon>
        <taxon>Coriobacteriia</taxon>
        <taxon>Eggerthellales</taxon>
        <taxon>Eggerthellaceae</taxon>
        <taxon>Slackia</taxon>
    </lineage>
</organism>
<keyword evidence="2" id="KW-1185">Reference proteome</keyword>
<protein>
    <submittedName>
        <fullName evidence="1">Uncharacterized protein</fullName>
    </submittedName>
</protein>
<reference evidence="1 2" key="1">
    <citation type="journal article" date="2009" name="Stand. Genomic Sci.">
        <title>Complete genome sequence of Slackia heliotrinireducens type strain (RHS 1).</title>
        <authorList>
            <person name="Pukall R."/>
            <person name="Lapidus A."/>
            <person name="Nolan M."/>
            <person name="Copeland A."/>
            <person name="Glavina Del Rio T."/>
            <person name="Lucas S."/>
            <person name="Chen F."/>
            <person name="Tice H."/>
            <person name="Cheng J.F."/>
            <person name="Chertkov O."/>
            <person name="Bruce D."/>
            <person name="Goodwin L."/>
            <person name="Kuske C."/>
            <person name="Brettin T."/>
            <person name="Detter J.C."/>
            <person name="Han C."/>
            <person name="Pitluck S."/>
            <person name="Pati A."/>
            <person name="Mavrommatis K."/>
            <person name="Ivanova N."/>
            <person name="Ovchinnikova G."/>
            <person name="Chen A."/>
            <person name="Palaniappan K."/>
            <person name="Schneider S."/>
            <person name="Rohde M."/>
            <person name="Chain P."/>
            <person name="D'haeseleer P."/>
            <person name="Goker M."/>
            <person name="Bristow J."/>
            <person name="Eisen J.A."/>
            <person name="Markowitz V."/>
            <person name="Kyrpides N.C."/>
            <person name="Klenk H.P."/>
            <person name="Hugenholtz P."/>
        </authorList>
    </citation>
    <scope>NUCLEOTIDE SEQUENCE [LARGE SCALE GENOMIC DNA]</scope>
    <source>
        <strain evidence="2">ATCC 29202 / DSM 20476 / NCTC 11029 / RHS 1</strain>
    </source>
</reference>
<evidence type="ECO:0000313" key="2">
    <source>
        <dbReference type="Proteomes" id="UP000002026"/>
    </source>
</evidence>
<dbReference type="Proteomes" id="UP000002026">
    <property type="component" value="Chromosome"/>
</dbReference>
<dbReference type="EMBL" id="CP001684">
    <property type="protein sequence ID" value="ACV22426.1"/>
    <property type="molecule type" value="Genomic_DNA"/>
</dbReference>
<accession>C7N691</accession>